<dbReference type="Pfam" id="PF18981">
    <property type="entry name" value="InlK_D3"/>
    <property type="match status" value="2"/>
</dbReference>
<dbReference type="PATRIC" id="fig|1158608.3.peg.2418"/>
<name>R2SL15_9ENTE</name>
<evidence type="ECO:0000313" key="6">
    <source>
        <dbReference type="Proteomes" id="UP000014197"/>
    </source>
</evidence>
<dbReference type="InterPro" id="IPR044056">
    <property type="entry name" value="InlI_Ig-like"/>
</dbReference>
<dbReference type="Gene3D" id="1.10.390.30">
    <property type="entry name" value="Peptidase M60, enhancin-like domain 3"/>
    <property type="match status" value="1"/>
</dbReference>
<dbReference type="Gene3D" id="3.40.390.80">
    <property type="entry name" value="Peptidase M60, enhancin-like domain 2"/>
    <property type="match status" value="1"/>
</dbReference>
<evidence type="ECO:0000313" key="4">
    <source>
        <dbReference type="EMBL" id="EOT63366.1"/>
    </source>
</evidence>
<dbReference type="eggNOG" id="COG3979">
    <property type="taxonomic scope" value="Bacteria"/>
</dbReference>
<reference evidence="3 5" key="1">
    <citation type="submission" date="2013-02" db="EMBL/GenBank/DDBJ databases">
        <title>The Genome Sequence of Enterococcus haemoperoxidus BAA-382.</title>
        <authorList>
            <consortium name="The Broad Institute Genome Sequencing Platform"/>
            <consortium name="The Broad Institute Genome Sequencing Center for Infectious Disease"/>
            <person name="Earl A.M."/>
            <person name="Gilmore M.S."/>
            <person name="Lebreton F."/>
            <person name="Walker B."/>
            <person name="Young S.K."/>
            <person name="Zeng Q."/>
            <person name="Gargeya S."/>
            <person name="Fitzgerald M."/>
            <person name="Haas B."/>
            <person name="Abouelleil A."/>
            <person name="Alvarado L."/>
            <person name="Arachchi H.M."/>
            <person name="Berlin A.M."/>
            <person name="Chapman S.B."/>
            <person name="Dewar J."/>
            <person name="Goldberg J."/>
            <person name="Griggs A."/>
            <person name="Gujja S."/>
            <person name="Hansen M."/>
            <person name="Howarth C."/>
            <person name="Imamovic A."/>
            <person name="Larimer J."/>
            <person name="McCowan C."/>
            <person name="Murphy C."/>
            <person name="Neiman D."/>
            <person name="Pearson M."/>
            <person name="Priest M."/>
            <person name="Roberts A."/>
            <person name="Saif S."/>
            <person name="Shea T."/>
            <person name="Sisk P."/>
            <person name="Sykes S."/>
            <person name="Wortman J."/>
            <person name="Nusbaum C."/>
            <person name="Birren B."/>
        </authorList>
    </citation>
    <scope>NUCLEOTIDE SEQUENCE [LARGE SCALE GENOMIC DNA]</scope>
    <source>
        <strain evidence="3 5">ATCC BAA-382</strain>
    </source>
</reference>
<dbReference type="OrthoDB" id="2170790at2"/>
<dbReference type="PANTHER" id="PTHR15730:SF5">
    <property type="entry name" value="SI:CH211-210B2.2-RELATED"/>
    <property type="match status" value="1"/>
</dbReference>
<dbReference type="RefSeq" id="WP_010762644.1">
    <property type="nucleotide sequence ID" value="NZ_KB946316.1"/>
</dbReference>
<evidence type="ECO:0000259" key="2">
    <source>
        <dbReference type="PROSITE" id="PS51723"/>
    </source>
</evidence>
<dbReference type="Pfam" id="PF13402">
    <property type="entry name" value="Peptidase_M60"/>
    <property type="match status" value="1"/>
</dbReference>
<reference evidence="4 6" key="2">
    <citation type="submission" date="2013-03" db="EMBL/GenBank/DDBJ databases">
        <title>The Genome Sequence of Enterococcus haemoperoxidus BAA-382 (PacBio/Illumina hybrid assembly).</title>
        <authorList>
            <consortium name="The Broad Institute Genomics Platform"/>
            <consortium name="The Broad Institute Genome Sequencing Center for Infectious Disease"/>
            <person name="Earl A."/>
            <person name="Russ C."/>
            <person name="Gilmore M."/>
            <person name="Surin D."/>
            <person name="Walker B."/>
            <person name="Young S."/>
            <person name="Zeng Q."/>
            <person name="Gargeya S."/>
            <person name="Fitzgerald M."/>
            <person name="Haas B."/>
            <person name="Abouelleil A."/>
            <person name="Allen A.W."/>
            <person name="Alvarado L."/>
            <person name="Arachchi H.M."/>
            <person name="Berlin A.M."/>
            <person name="Chapman S.B."/>
            <person name="Gainer-Dewar J."/>
            <person name="Goldberg J."/>
            <person name="Griggs A."/>
            <person name="Gujja S."/>
            <person name="Hansen M."/>
            <person name="Howarth C."/>
            <person name="Imamovic A."/>
            <person name="Ireland A."/>
            <person name="Larimer J."/>
            <person name="McCowan C."/>
            <person name="Murphy C."/>
            <person name="Pearson M."/>
            <person name="Poon T.W."/>
            <person name="Priest M."/>
            <person name="Roberts A."/>
            <person name="Saif S."/>
            <person name="Shea T."/>
            <person name="Sisk P."/>
            <person name="Sykes S."/>
            <person name="Wortman J."/>
            <person name="Nusbaum C."/>
            <person name="Birren B."/>
        </authorList>
    </citation>
    <scope>NUCLEOTIDE SEQUENCE [LARGE SCALE GENOMIC DNA]</scope>
    <source>
        <strain evidence="4 6">ATCC BAA-382</strain>
    </source>
</reference>
<dbReference type="InterPro" id="IPR031161">
    <property type="entry name" value="Peptidase_M60_dom"/>
</dbReference>
<dbReference type="PANTHER" id="PTHR15730">
    <property type="entry name" value="EXPERIMENTAL AUTOIMMUNE PROSTATITIS ANTIGEN 2-RELATED"/>
    <property type="match status" value="1"/>
</dbReference>
<feature type="transmembrane region" description="Helical" evidence="1">
    <location>
        <begin position="7"/>
        <end position="29"/>
    </location>
</feature>
<dbReference type="InterPro" id="IPR013783">
    <property type="entry name" value="Ig-like_fold"/>
</dbReference>
<dbReference type="Proteomes" id="UP000014197">
    <property type="component" value="Unassembled WGS sequence"/>
</dbReference>
<keyword evidence="1" id="KW-0472">Membrane</keyword>
<protein>
    <recommendedName>
        <fullName evidence="2">Peptidase M60 domain-containing protein</fullName>
    </recommendedName>
</protein>
<comment type="caution">
    <text evidence="3">The sequence shown here is derived from an EMBL/GenBank/DDBJ whole genome shotgun (WGS) entry which is preliminary data.</text>
</comment>
<feature type="domain" description="Peptidase M60" evidence="2">
    <location>
        <begin position="68"/>
        <end position="370"/>
    </location>
</feature>
<keyword evidence="1" id="KW-0812">Transmembrane</keyword>
<dbReference type="Gene3D" id="2.60.120.1250">
    <property type="entry name" value="Peptidase M60, enhancin-like domain 1"/>
    <property type="match status" value="1"/>
</dbReference>
<sequence length="1298" mass="148328">MYKKLKIVVAISTFFILIIVTVKYMAVYASDITVKTERKTKISRVYEIPANGDIGIRRNNEGRKVTHTDFEPTGIFVKKGEQLSITLNKGSETEIVIGQYGSYSYLNNNQEVDFYRYFLQPGENKIISKNGDGMVYFVNHSESELSNISVEGGSQVPMYVLGKTTKEQWEKQWKDNSEAPFVEFVGNYVFATYQADLARGKEVKEIDTMLESWDQVYIWQNEVMGLLEENTGLSKKYSNRVHITTPDKGGGYAYATNGRLGFQKETNAAEDLLRDHSTWALWHEMGHTYQNPYYQFYNTGEVTVNIPALYIQKKMGLPDRWQQEPYKIEEIRNYLNNQDPNKTIDFPHENNDTGLWIRLAMFDQLARGFGDNFYPRLNQEYRVLTQSNQINPKTEEEKKQYFMVISSSVVNRNLFEFFDKWGMKPTKETLEKMKKYPPLEKAIWKNIIEESVTEYDLPMYSVPQGVPKKVILTAGEKILSSEISSYYDSWWNSTFNSNEVTLDDIQFDTNSPNTAYLKTIIKNDTGVKELYEHPIEFNYGNAVSFRGYGNKERAVLTLQKETKKIKTVSNSKDTSPIDSGNKQYAEVTIYKNNQLEEVKKVTVNTIEAPFEFAKSLSDISYENGYYIKVSMYRDKHLEGYTEGEKMLAVEESEKQEWFKIVNDQLVRLNAAPKIHLKAQLPTVYVGEQLETNDFIEKIDDEFDVEKVETSFEQQPDTTTVGEHKTTLIAKNIVGNETRLSVRYSVVYGNALSLRAYLPSDERVVIRLDNERSELITFANPNRDTVLASGEGMIWQIVLKNGENGKEKIKLSANKEEKPFDFAKKLNHTRFNEGDLVELLHTSGGEFVKNYKQNEKTKDGLSKENTFVITNGQFVFVTNGKPTIESLNKVVYEKGQKVTEDQFIKDIQLKTEEGNRISTNFEPTWLEKVGNYDSTVTVENPMNHQKVSKQVSICVQDTTPPIITGDKEIEYPLYADVTEQKLFKDLGIKTDKPATLTSNFSRKMLEKEGIYKIEVIAEDFYGNKSEPFLIDLKVTGIHATHTFKKGYWESYGLILNGQVKMLGVDLSKKEAVVKTLELMDESGKVAATIPTVNTNWYTPGQYDGYQATLSAKTIAAVQSGTYKLQVKVKVKDGEEIIAPITVNNQAMFSIQDYQDVFLDIPTNNIGLKTIKTMSKDGQSMLEVTMSDTPVMGLISEGQAKEGRFVNGYVLNTDFDFSQKHQKNLVIEDKSGKVVKELKNIHTWDLTSWNLGIAGLDMKSGFQVIIPNEYQNTSLYQYKLQVVTGEEEALQLEVALDKII</sequence>
<evidence type="ECO:0000313" key="3">
    <source>
        <dbReference type="EMBL" id="EOH93531.1"/>
    </source>
</evidence>
<dbReference type="PROSITE" id="PS51723">
    <property type="entry name" value="PEPTIDASE_M60"/>
    <property type="match status" value="1"/>
</dbReference>
<dbReference type="Proteomes" id="UP000013858">
    <property type="component" value="Unassembled WGS sequence"/>
</dbReference>
<dbReference type="NCBIfam" id="NF033932">
    <property type="entry name" value="LapB_rpt_80"/>
    <property type="match status" value="2"/>
</dbReference>
<dbReference type="EMBL" id="AJAR01000024">
    <property type="protein sequence ID" value="EOH93531.1"/>
    <property type="molecule type" value="Genomic_DNA"/>
</dbReference>
<keyword evidence="6" id="KW-1185">Reference proteome</keyword>
<dbReference type="InterPro" id="IPR051244">
    <property type="entry name" value="TCAF"/>
</dbReference>
<dbReference type="Gene3D" id="2.60.40.10">
    <property type="entry name" value="Immunoglobulins"/>
    <property type="match status" value="2"/>
</dbReference>
<dbReference type="EMBL" id="ASVY01000001">
    <property type="protein sequence ID" value="EOT63366.1"/>
    <property type="molecule type" value="Genomic_DNA"/>
</dbReference>
<evidence type="ECO:0000313" key="5">
    <source>
        <dbReference type="Proteomes" id="UP000013858"/>
    </source>
</evidence>
<proteinExistence type="predicted"/>
<dbReference type="STRING" id="155618.RV06_GL001636"/>
<dbReference type="SMART" id="SM01276">
    <property type="entry name" value="M60-like"/>
    <property type="match status" value="1"/>
</dbReference>
<keyword evidence="1" id="KW-1133">Transmembrane helix</keyword>
<accession>R2SL15</accession>
<evidence type="ECO:0000256" key="1">
    <source>
        <dbReference type="SAM" id="Phobius"/>
    </source>
</evidence>
<dbReference type="InterPro" id="IPR042279">
    <property type="entry name" value="Pep_M60_3"/>
</dbReference>
<organism evidence="3 5">
    <name type="scientific">Enterococcus haemoperoxidus ATCC BAA-382</name>
    <dbReference type="NCBI Taxonomy" id="1158608"/>
    <lineage>
        <taxon>Bacteria</taxon>
        <taxon>Bacillati</taxon>
        <taxon>Bacillota</taxon>
        <taxon>Bacilli</taxon>
        <taxon>Lactobacillales</taxon>
        <taxon>Enterococcaceae</taxon>
        <taxon>Enterococcus</taxon>
    </lineage>
</organism>
<gene>
    <name evidence="4" type="ORF">I583_00166</name>
    <name evidence="3" type="ORF">UAW_02481</name>
</gene>